<evidence type="ECO:0000259" key="1">
    <source>
        <dbReference type="Pfam" id="PF18029"/>
    </source>
</evidence>
<proteinExistence type="predicted"/>
<dbReference type="Pfam" id="PF18029">
    <property type="entry name" value="Glyoxalase_6"/>
    <property type="match status" value="1"/>
</dbReference>
<dbReference type="AlphaFoldDB" id="A0A399JJ85"/>
<dbReference type="CDD" id="cd06587">
    <property type="entry name" value="VOC"/>
    <property type="match status" value="1"/>
</dbReference>
<dbReference type="InterPro" id="IPR029068">
    <property type="entry name" value="Glyas_Bleomycin-R_OHBP_Dase"/>
</dbReference>
<comment type="caution">
    <text evidence="2">The sequence shown here is derived from an EMBL/GenBank/DDBJ whole genome shotgun (WGS) entry which is preliminary data.</text>
</comment>
<dbReference type="Gene3D" id="3.10.180.10">
    <property type="entry name" value="2,3-Dihydroxybiphenyl 1,2-Dioxygenase, domain 1"/>
    <property type="match status" value="1"/>
</dbReference>
<accession>A0A399JJ85</accession>
<dbReference type="InterPro" id="IPR041581">
    <property type="entry name" value="Glyoxalase_6"/>
</dbReference>
<protein>
    <submittedName>
        <fullName evidence="2">VOC family protein</fullName>
    </submittedName>
</protein>
<organism evidence="2 3">
    <name type="scientific">Galactobacter valiniphilus</name>
    <dbReference type="NCBI Taxonomy" id="2676122"/>
    <lineage>
        <taxon>Bacteria</taxon>
        <taxon>Bacillati</taxon>
        <taxon>Actinomycetota</taxon>
        <taxon>Actinomycetes</taxon>
        <taxon>Micrococcales</taxon>
        <taxon>Micrococcaceae</taxon>
        <taxon>Galactobacter</taxon>
    </lineage>
</organism>
<evidence type="ECO:0000313" key="2">
    <source>
        <dbReference type="EMBL" id="RII42516.1"/>
    </source>
</evidence>
<gene>
    <name evidence="2" type="ORF">DWB68_07145</name>
</gene>
<dbReference type="PANTHER" id="PTHR35908">
    <property type="entry name" value="HYPOTHETICAL FUSION PROTEIN"/>
    <property type="match status" value="1"/>
</dbReference>
<dbReference type="EMBL" id="QQXK01000011">
    <property type="protein sequence ID" value="RII42516.1"/>
    <property type="molecule type" value="Genomic_DNA"/>
</dbReference>
<dbReference type="PANTHER" id="PTHR35908:SF1">
    <property type="entry name" value="CONSERVED PROTEIN"/>
    <property type="match status" value="1"/>
</dbReference>
<sequence>MAFAISHISVDCIDAFALSEWWKQQLGYEDAPGDPNEPGHEECWIQSPETGHAIFFLEVPEHKAIKNRLHFDVRPTDRERDAEVTRLLGAGASLLDDRRNADGTGWAVLQDPEGNEFCVLRSQAELERATAT</sequence>
<reference evidence="2 3" key="1">
    <citation type="submission" date="2018-07" db="EMBL/GenBank/DDBJ databases">
        <title>Arthrobacter sp. nov., isolated from raw cow's milk with high bacterial count.</title>
        <authorList>
            <person name="Hahne J."/>
            <person name="Isele D."/>
            <person name="Lipski A."/>
        </authorList>
    </citation>
    <scope>NUCLEOTIDE SEQUENCE [LARGE SCALE GENOMIC DNA]</scope>
    <source>
        <strain evidence="2 3">JZ R-35</strain>
    </source>
</reference>
<keyword evidence="3" id="KW-1185">Reference proteome</keyword>
<dbReference type="Proteomes" id="UP000265419">
    <property type="component" value="Unassembled WGS sequence"/>
</dbReference>
<evidence type="ECO:0000313" key="3">
    <source>
        <dbReference type="Proteomes" id="UP000265419"/>
    </source>
</evidence>
<feature type="domain" description="Glyoxalase-like" evidence="1">
    <location>
        <begin position="8"/>
        <end position="120"/>
    </location>
</feature>
<dbReference type="SUPFAM" id="SSF54593">
    <property type="entry name" value="Glyoxalase/Bleomycin resistance protein/Dihydroxybiphenyl dioxygenase"/>
    <property type="match status" value="1"/>
</dbReference>
<name>A0A399JJ85_9MICC</name>
<dbReference type="RefSeq" id="WP_119424458.1">
    <property type="nucleotide sequence ID" value="NZ_QQXK01000011.1"/>
</dbReference>